<gene>
    <name evidence="2" type="ORF">GUJ93_ZPchr0001g29409</name>
</gene>
<feature type="region of interest" description="Disordered" evidence="1">
    <location>
        <begin position="20"/>
        <end position="62"/>
    </location>
</feature>
<evidence type="ECO:0000313" key="3">
    <source>
        <dbReference type="Proteomes" id="UP000729402"/>
    </source>
</evidence>
<name>A0A8J5VQE3_ZIZPA</name>
<dbReference type="Proteomes" id="UP000729402">
    <property type="component" value="Unassembled WGS sequence"/>
</dbReference>
<evidence type="ECO:0000256" key="1">
    <source>
        <dbReference type="SAM" id="MobiDB-lite"/>
    </source>
</evidence>
<accession>A0A8J5VQE3</accession>
<protein>
    <submittedName>
        <fullName evidence="2">Uncharacterized protein</fullName>
    </submittedName>
</protein>
<comment type="caution">
    <text evidence="2">The sequence shown here is derived from an EMBL/GenBank/DDBJ whole genome shotgun (WGS) entry which is preliminary data.</text>
</comment>
<reference evidence="2" key="2">
    <citation type="submission" date="2021-02" db="EMBL/GenBank/DDBJ databases">
        <authorList>
            <person name="Kimball J.A."/>
            <person name="Haas M.W."/>
            <person name="Macchietto M."/>
            <person name="Kono T."/>
            <person name="Duquette J."/>
            <person name="Shao M."/>
        </authorList>
    </citation>
    <scope>NUCLEOTIDE SEQUENCE</scope>
    <source>
        <tissue evidence="2">Fresh leaf tissue</tissue>
    </source>
</reference>
<sequence>MGMTKLTSLFRGTDRIDLKRDRARLSSPPLSSRTHRRAAAPSLPHGVEDDESDEPLPASSGSLSSLCLKCYLMMQLLK</sequence>
<dbReference type="AlphaFoldDB" id="A0A8J5VQE3"/>
<reference evidence="2" key="1">
    <citation type="journal article" date="2021" name="bioRxiv">
        <title>Whole Genome Assembly and Annotation of Northern Wild Rice, Zizania palustris L., Supports a Whole Genome Duplication in the Zizania Genus.</title>
        <authorList>
            <person name="Haas M."/>
            <person name="Kono T."/>
            <person name="Macchietto M."/>
            <person name="Millas R."/>
            <person name="McGilp L."/>
            <person name="Shao M."/>
            <person name="Duquette J."/>
            <person name="Hirsch C.N."/>
            <person name="Kimball J."/>
        </authorList>
    </citation>
    <scope>NUCLEOTIDE SEQUENCE</scope>
    <source>
        <tissue evidence="2">Fresh leaf tissue</tissue>
    </source>
</reference>
<dbReference type="EMBL" id="JAAALK010000288">
    <property type="protein sequence ID" value="KAG8055953.1"/>
    <property type="molecule type" value="Genomic_DNA"/>
</dbReference>
<organism evidence="2 3">
    <name type="scientific">Zizania palustris</name>
    <name type="common">Northern wild rice</name>
    <dbReference type="NCBI Taxonomy" id="103762"/>
    <lineage>
        <taxon>Eukaryota</taxon>
        <taxon>Viridiplantae</taxon>
        <taxon>Streptophyta</taxon>
        <taxon>Embryophyta</taxon>
        <taxon>Tracheophyta</taxon>
        <taxon>Spermatophyta</taxon>
        <taxon>Magnoliopsida</taxon>
        <taxon>Liliopsida</taxon>
        <taxon>Poales</taxon>
        <taxon>Poaceae</taxon>
        <taxon>BOP clade</taxon>
        <taxon>Oryzoideae</taxon>
        <taxon>Oryzeae</taxon>
        <taxon>Zizaniinae</taxon>
        <taxon>Zizania</taxon>
    </lineage>
</organism>
<evidence type="ECO:0000313" key="2">
    <source>
        <dbReference type="EMBL" id="KAG8055953.1"/>
    </source>
</evidence>
<keyword evidence="3" id="KW-1185">Reference proteome</keyword>
<proteinExistence type="predicted"/>